<accession>A0A0B6YUE0</accession>
<evidence type="ECO:0000313" key="2">
    <source>
        <dbReference type="EMBL" id="CEK59732.1"/>
    </source>
</evidence>
<feature type="non-terminal residue" evidence="2">
    <location>
        <position position="71"/>
    </location>
</feature>
<feature type="non-terminal residue" evidence="2">
    <location>
        <position position="1"/>
    </location>
</feature>
<sequence length="71" mass="7708">FIATGKDQQEPRRNKESSSSRSTVEQGHKGSTFIDVPIPSLPNVSQDLKSLSKSDKTFTSVKNVDPSSTTV</sequence>
<reference evidence="2" key="1">
    <citation type="submission" date="2014-12" db="EMBL/GenBank/DDBJ databases">
        <title>Insight into the proteome of Arion vulgaris.</title>
        <authorList>
            <person name="Aradska J."/>
            <person name="Bulat T."/>
            <person name="Smidak R."/>
            <person name="Sarate P."/>
            <person name="Gangsoo J."/>
            <person name="Sialana F."/>
            <person name="Bilban M."/>
            <person name="Lubec G."/>
        </authorList>
    </citation>
    <scope>NUCLEOTIDE SEQUENCE</scope>
    <source>
        <tissue evidence="2">Skin</tissue>
    </source>
</reference>
<feature type="region of interest" description="Disordered" evidence="1">
    <location>
        <begin position="1"/>
        <end position="71"/>
    </location>
</feature>
<feature type="compositionally biased region" description="Basic and acidic residues" evidence="1">
    <location>
        <begin position="7"/>
        <end position="18"/>
    </location>
</feature>
<proteinExistence type="predicted"/>
<name>A0A0B6YUE0_9EUPU</name>
<dbReference type="AlphaFoldDB" id="A0A0B6YUE0"/>
<dbReference type="EMBL" id="HACG01012867">
    <property type="protein sequence ID" value="CEK59732.1"/>
    <property type="molecule type" value="Transcribed_RNA"/>
</dbReference>
<evidence type="ECO:0000256" key="1">
    <source>
        <dbReference type="SAM" id="MobiDB-lite"/>
    </source>
</evidence>
<gene>
    <name evidence="2" type="primary">ORF37266</name>
</gene>
<protein>
    <submittedName>
        <fullName evidence="2">Uncharacterized protein</fullName>
    </submittedName>
</protein>
<organism evidence="2">
    <name type="scientific">Arion vulgaris</name>
    <dbReference type="NCBI Taxonomy" id="1028688"/>
    <lineage>
        <taxon>Eukaryota</taxon>
        <taxon>Metazoa</taxon>
        <taxon>Spiralia</taxon>
        <taxon>Lophotrochozoa</taxon>
        <taxon>Mollusca</taxon>
        <taxon>Gastropoda</taxon>
        <taxon>Heterobranchia</taxon>
        <taxon>Euthyneura</taxon>
        <taxon>Panpulmonata</taxon>
        <taxon>Eupulmonata</taxon>
        <taxon>Stylommatophora</taxon>
        <taxon>Helicina</taxon>
        <taxon>Arionoidea</taxon>
        <taxon>Arionidae</taxon>
        <taxon>Arion</taxon>
    </lineage>
</organism>
<feature type="compositionally biased region" description="Polar residues" evidence="1">
    <location>
        <begin position="57"/>
        <end position="71"/>
    </location>
</feature>